<dbReference type="EMBL" id="JADDOJ010000059">
    <property type="protein sequence ID" value="MBE7941687.1"/>
    <property type="molecule type" value="Genomic_DNA"/>
</dbReference>
<evidence type="ECO:0000313" key="7">
    <source>
        <dbReference type="EMBL" id="MBE7941687.1"/>
    </source>
</evidence>
<feature type="transmembrane region" description="Helical" evidence="5">
    <location>
        <begin position="45"/>
        <end position="62"/>
    </location>
</feature>
<feature type="transmembrane region" description="Helical" evidence="5">
    <location>
        <begin position="74"/>
        <end position="99"/>
    </location>
</feature>
<evidence type="ECO:0000256" key="4">
    <source>
        <dbReference type="ARBA" id="ARBA00023136"/>
    </source>
</evidence>
<sequence>MAVIERGLQPERTALAWRRTSLSVAANGLLLLRTSLAAGSTSVSMLSAIVLACSGLVFILSAHRGERLRLSRAAVNPLMALLLVGCTVLACAAELLVIAGT</sequence>
<evidence type="ECO:0000256" key="5">
    <source>
        <dbReference type="SAM" id="Phobius"/>
    </source>
</evidence>
<organism evidence="7 8">
    <name type="scientific">Ramlibacter aquaticus</name>
    <dbReference type="NCBI Taxonomy" id="2780094"/>
    <lineage>
        <taxon>Bacteria</taxon>
        <taxon>Pseudomonadati</taxon>
        <taxon>Pseudomonadota</taxon>
        <taxon>Betaproteobacteria</taxon>
        <taxon>Burkholderiales</taxon>
        <taxon>Comamonadaceae</taxon>
        <taxon>Ramlibacter</taxon>
    </lineage>
</organism>
<evidence type="ECO:0000313" key="8">
    <source>
        <dbReference type="Proteomes" id="UP000715965"/>
    </source>
</evidence>
<dbReference type="InterPro" id="IPR003807">
    <property type="entry name" value="DUF202"/>
</dbReference>
<evidence type="ECO:0000256" key="3">
    <source>
        <dbReference type="ARBA" id="ARBA00022989"/>
    </source>
</evidence>
<keyword evidence="3 5" id="KW-1133">Transmembrane helix</keyword>
<accession>A0ABR9SIV6</accession>
<protein>
    <submittedName>
        <fullName evidence="7">DUF202 domain-containing protein</fullName>
    </submittedName>
</protein>
<comment type="caution">
    <text evidence="7">The sequence shown here is derived from an EMBL/GenBank/DDBJ whole genome shotgun (WGS) entry which is preliminary data.</text>
</comment>
<gene>
    <name evidence="7" type="ORF">IM725_13990</name>
</gene>
<reference evidence="7 8" key="1">
    <citation type="submission" date="2020-10" db="EMBL/GenBank/DDBJ databases">
        <title>Draft genome of Ramlibacter aquaticus LMG 30558.</title>
        <authorList>
            <person name="Props R."/>
        </authorList>
    </citation>
    <scope>NUCLEOTIDE SEQUENCE [LARGE SCALE GENOMIC DNA]</scope>
    <source>
        <strain evidence="7 8">LMG 30558</strain>
    </source>
</reference>
<evidence type="ECO:0000259" key="6">
    <source>
        <dbReference type="Pfam" id="PF02656"/>
    </source>
</evidence>
<keyword evidence="8" id="KW-1185">Reference proteome</keyword>
<evidence type="ECO:0000256" key="1">
    <source>
        <dbReference type="ARBA" id="ARBA00004127"/>
    </source>
</evidence>
<comment type="subcellular location">
    <subcellularLocation>
        <location evidence="1">Endomembrane system</location>
        <topology evidence="1">Multi-pass membrane protein</topology>
    </subcellularLocation>
</comment>
<proteinExistence type="predicted"/>
<keyword evidence="2 5" id="KW-0812">Transmembrane</keyword>
<dbReference type="Pfam" id="PF02656">
    <property type="entry name" value="DUF202"/>
    <property type="match status" value="1"/>
</dbReference>
<evidence type="ECO:0000256" key="2">
    <source>
        <dbReference type="ARBA" id="ARBA00022692"/>
    </source>
</evidence>
<feature type="domain" description="DUF202" evidence="6">
    <location>
        <begin position="7"/>
        <end position="64"/>
    </location>
</feature>
<name>A0ABR9SIV6_9BURK</name>
<dbReference type="RefSeq" id="WP_193781249.1">
    <property type="nucleotide sequence ID" value="NZ_JADDOJ010000059.1"/>
</dbReference>
<dbReference type="Proteomes" id="UP000715965">
    <property type="component" value="Unassembled WGS sequence"/>
</dbReference>
<keyword evidence="4 5" id="KW-0472">Membrane</keyword>